<feature type="compositionally biased region" description="Basic and acidic residues" evidence="1">
    <location>
        <begin position="163"/>
        <end position="183"/>
    </location>
</feature>
<feature type="compositionally biased region" description="Basic and acidic residues" evidence="1">
    <location>
        <begin position="90"/>
        <end position="119"/>
    </location>
</feature>
<feature type="compositionally biased region" description="Gly residues" evidence="1">
    <location>
        <begin position="43"/>
        <end position="52"/>
    </location>
</feature>
<name>A0ABD3NG57_9STRA</name>
<feature type="compositionally biased region" description="Basic and acidic residues" evidence="1">
    <location>
        <begin position="139"/>
        <end position="154"/>
    </location>
</feature>
<comment type="caution">
    <text evidence="2">The sequence shown here is derived from an EMBL/GenBank/DDBJ whole genome shotgun (WGS) entry which is preliminary data.</text>
</comment>
<protein>
    <submittedName>
        <fullName evidence="2">Uncharacterized protein</fullName>
    </submittedName>
</protein>
<reference evidence="2 3" key="1">
    <citation type="submission" date="2024-10" db="EMBL/GenBank/DDBJ databases">
        <title>Updated reference genomes for cyclostephanoid diatoms.</title>
        <authorList>
            <person name="Roberts W.R."/>
            <person name="Alverson A.J."/>
        </authorList>
    </citation>
    <scope>NUCLEOTIDE SEQUENCE [LARGE SCALE GENOMIC DNA]</scope>
    <source>
        <strain evidence="2 3">AJA276-08</strain>
    </source>
</reference>
<dbReference type="EMBL" id="JALLAZ020001592">
    <property type="protein sequence ID" value="KAL3771915.1"/>
    <property type="molecule type" value="Genomic_DNA"/>
</dbReference>
<gene>
    <name evidence="2" type="ORF">ACHAW5_008028</name>
</gene>
<feature type="compositionally biased region" description="Basic and acidic residues" evidence="1">
    <location>
        <begin position="9"/>
        <end position="37"/>
    </location>
</feature>
<organism evidence="2 3">
    <name type="scientific">Stephanodiscus triporus</name>
    <dbReference type="NCBI Taxonomy" id="2934178"/>
    <lineage>
        <taxon>Eukaryota</taxon>
        <taxon>Sar</taxon>
        <taxon>Stramenopiles</taxon>
        <taxon>Ochrophyta</taxon>
        <taxon>Bacillariophyta</taxon>
        <taxon>Coscinodiscophyceae</taxon>
        <taxon>Thalassiosirophycidae</taxon>
        <taxon>Stephanodiscales</taxon>
        <taxon>Stephanodiscaceae</taxon>
        <taxon>Stephanodiscus</taxon>
    </lineage>
</organism>
<feature type="compositionally biased region" description="Basic and acidic residues" evidence="1">
    <location>
        <begin position="309"/>
        <end position="320"/>
    </location>
</feature>
<evidence type="ECO:0000256" key="1">
    <source>
        <dbReference type="SAM" id="MobiDB-lite"/>
    </source>
</evidence>
<keyword evidence="3" id="KW-1185">Reference proteome</keyword>
<feature type="compositionally biased region" description="Acidic residues" evidence="1">
    <location>
        <begin position="233"/>
        <end position="243"/>
    </location>
</feature>
<dbReference type="Proteomes" id="UP001530315">
    <property type="component" value="Unassembled WGS sequence"/>
</dbReference>
<sequence>MAGATELPFVDRPKTAREEAAAIERAKRDAEVEEMRRLRNAAAGGGGVGGGSDNDPTSSSSSSSSSSTTGGHAVVAQQPSRSAQETAADAARRRRDEEIEQLRRLRAGENEETRRRLQEKGGTLIVDMDAWRSEQLGAKNRDRKNVQDARENLRGHGGAATDVDARWREDMRRAKDGDRRNRLEAMGNLQGHRGYYAPRSKDAETDADKDAAHAQAQRDRMEGIARGGGSTTGEDEGAEEEDASSSPPTKKPPGKLRSSVVMFKDADEQIPSTTRDGTSSRKSWDRELSVSFQGDDASRDAAAAATAEVEERGGEGKKAVPVEAPTPPPAEPSKEDASEDAAPAPAAVVDDAPAPAAVVDDAVEPEEEQMVPTETLVPPTYARVDIKFSFGLIVRSHAAEGIVGGENLRDNETLRKCMEGTSKILRMELPTPPDVADLEKRATPSSFRGMFPEAYYDPILEPTVISIEEDEKKEEERGEGGVGGKSKGINKRTLVKASFPVFLREEAESEEGKRVYSRILKETKTTVFKSLRAAVSVGQFR</sequence>
<evidence type="ECO:0000313" key="2">
    <source>
        <dbReference type="EMBL" id="KAL3771915.1"/>
    </source>
</evidence>
<evidence type="ECO:0000313" key="3">
    <source>
        <dbReference type="Proteomes" id="UP001530315"/>
    </source>
</evidence>
<feature type="compositionally biased region" description="Basic and acidic residues" evidence="1">
    <location>
        <begin position="278"/>
        <end position="288"/>
    </location>
</feature>
<feature type="compositionally biased region" description="Low complexity" evidence="1">
    <location>
        <begin position="57"/>
        <end position="69"/>
    </location>
</feature>
<feature type="compositionally biased region" description="Basic and acidic residues" evidence="1">
    <location>
        <begin position="199"/>
        <end position="223"/>
    </location>
</feature>
<feature type="region of interest" description="Disordered" evidence="1">
    <location>
        <begin position="134"/>
        <end position="346"/>
    </location>
</feature>
<dbReference type="AlphaFoldDB" id="A0ABD3NG57"/>
<proteinExistence type="predicted"/>
<accession>A0ABD3NG57</accession>
<feature type="region of interest" description="Disordered" evidence="1">
    <location>
        <begin position="1"/>
        <end position="121"/>
    </location>
</feature>